<evidence type="ECO:0000313" key="3">
    <source>
        <dbReference type="EMBL" id="SPE29056.1"/>
    </source>
</evidence>
<accession>A0A2N9M0R2</accession>
<dbReference type="Proteomes" id="UP000239735">
    <property type="component" value="Unassembled WGS sequence"/>
</dbReference>
<organism evidence="3 4">
    <name type="scientific">Candidatus Sulfuritelmatomonas gaucii</name>
    <dbReference type="NCBI Taxonomy" id="2043161"/>
    <lineage>
        <taxon>Bacteria</taxon>
        <taxon>Pseudomonadati</taxon>
        <taxon>Acidobacteriota</taxon>
        <taxon>Terriglobia</taxon>
        <taxon>Terriglobales</taxon>
        <taxon>Acidobacteriaceae</taxon>
        <taxon>Candidatus Sulfuritelmatomonas</taxon>
    </lineage>
</organism>
<feature type="signal peptide" evidence="2">
    <location>
        <begin position="1"/>
        <end position="20"/>
    </location>
</feature>
<name>A0A2N9M0R2_9BACT</name>
<feature type="chain" id="PRO_5014945275" evidence="2">
    <location>
        <begin position="21"/>
        <end position="276"/>
    </location>
</feature>
<reference evidence="4" key="1">
    <citation type="submission" date="2018-02" db="EMBL/GenBank/DDBJ databases">
        <authorList>
            <person name="Hausmann B."/>
        </authorList>
    </citation>
    <scope>NUCLEOTIDE SEQUENCE [LARGE SCALE GENOMIC DNA]</scope>
    <source>
        <strain evidence="4">Peat soil MAG SbA5</strain>
    </source>
</reference>
<dbReference type="OrthoDB" id="115473at2"/>
<protein>
    <submittedName>
        <fullName evidence="3">Uncharacterized protein</fullName>
    </submittedName>
</protein>
<evidence type="ECO:0000313" key="4">
    <source>
        <dbReference type="Proteomes" id="UP000239735"/>
    </source>
</evidence>
<evidence type="ECO:0000256" key="2">
    <source>
        <dbReference type="SAM" id="SignalP"/>
    </source>
</evidence>
<feature type="region of interest" description="Disordered" evidence="1">
    <location>
        <begin position="37"/>
        <end position="88"/>
    </location>
</feature>
<dbReference type="EMBL" id="OKRB01000130">
    <property type="protein sequence ID" value="SPE29056.1"/>
    <property type="molecule type" value="Genomic_DNA"/>
</dbReference>
<proteinExistence type="predicted"/>
<keyword evidence="2" id="KW-0732">Signal</keyword>
<sequence>MRFNSWLIAGSVIFWTVSTAAPKPLSAQETTTNELASTALPDAPVPQNAPDQSSSSSQAQPAGAATAQDDNASEQMKHKPPPQPKRILGVMPNYRAVSAGEIPPPPTSREAFMVATRNSFDYSAFVFVGITSLLAEGTNAHSQLGKGVPGYWAYYWRGYLDKTDGNYWVDWVFPTALHQDERYYAKGEGGVINRSVYAATRILITPNDHGKNTFNVSELLGRGVSQAISLSYYPSKTQTATGFTEKYAYALGCDAITNVFREVWPDINEHLHHHHE</sequence>
<feature type="compositionally biased region" description="Low complexity" evidence="1">
    <location>
        <begin position="46"/>
        <end position="70"/>
    </location>
</feature>
<evidence type="ECO:0000256" key="1">
    <source>
        <dbReference type="SAM" id="MobiDB-lite"/>
    </source>
</evidence>
<gene>
    <name evidence="3" type="ORF">SBA5_70142</name>
</gene>
<dbReference type="AlphaFoldDB" id="A0A2N9M0R2"/>